<keyword evidence="5 6" id="KW-0472">Membrane</keyword>
<dbReference type="InterPro" id="IPR003838">
    <property type="entry name" value="ABC3_permease_C"/>
</dbReference>
<gene>
    <name evidence="8" type="ORF">S12H4_28440</name>
</gene>
<dbReference type="InterPro" id="IPR038766">
    <property type="entry name" value="Membrane_comp_ABC_pdt"/>
</dbReference>
<evidence type="ECO:0000256" key="4">
    <source>
        <dbReference type="ARBA" id="ARBA00022989"/>
    </source>
</evidence>
<feature type="transmembrane region" description="Helical" evidence="6">
    <location>
        <begin position="156"/>
        <end position="173"/>
    </location>
</feature>
<evidence type="ECO:0000259" key="7">
    <source>
        <dbReference type="Pfam" id="PF02687"/>
    </source>
</evidence>
<feature type="transmembrane region" description="Helical" evidence="6">
    <location>
        <begin position="16"/>
        <end position="39"/>
    </location>
</feature>
<evidence type="ECO:0000256" key="6">
    <source>
        <dbReference type="SAM" id="Phobius"/>
    </source>
</evidence>
<comment type="subcellular location">
    <subcellularLocation>
        <location evidence="1">Cell membrane</location>
        <topology evidence="1">Multi-pass membrane protein</topology>
    </subcellularLocation>
</comment>
<evidence type="ECO:0000313" key="8">
    <source>
        <dbReference type="EMBL" id="GAJ02610.1"/>
    </source>
</evidence>
<keyword evidence="4 6" id="KW-1133">Transmembrane helix</keyword>
<evidence type="ECO:0000256" key="3">
    <source>
        <dbReference type="ARBA" id="ARBA00022692"/>
    </source>
</evidence>
<evidence type="ECO:0000256" key="1">
    <source>
        <dbReference type="ARBA" id="ARBA00004651"/>
    </source>
</evidence>
<dbReference type="EMBL" id="BARW01016314">
    <property type="protein sequence ID" value="GAJ02610.1"/>
    <property type="molecule type" value="Genomic_DNA"/>
</dbReference>
<proteinExistence type="predicted"/>
<keyword evidence="2" id="KW-1003">Cell membrane</keyword>
<comment type="caution">
    <text evidence="8">The sequence shown here is derived from an EMBL/GenBank/DDBJ whole genome shotgun (WGS) entry which is preliminary data.</text>
</comment>
<evidence type="ECO:0000256" key="2">
    <source>
        <dbReference type="ARBA" id="ARBA00022475"/>
    </source>
</evidence>
<keyword evidence="3 6" id="KW-0812">Transmembrane</keyword>
<feature type="non-terminal residue" evidence="8">
    <location>
        <position position="1"/>
    </location>
</feature>
<dbReference type="PANTHER" id="PTHR30287">
    <property type="entry name" value="MEMBRANE COMPONENT OF PREDICTED ABC SUPERFAMILY METABOLITE UPTAKE TRANSPORTER"/>
    <property type="match status" value="1"/>
</dbReference>
<feature type="transmembrane region" description="Helical" evidence="6">
    <location>
        <begin position="193"/>
        <end position="224"/>
    </location>
</feature>
<feature type="transmembrane region" description="Helical" evidence="6">
    <location>
        <begin position="245"/>
        <end position="268"/>
    </location>
</feature>
<reference evidence="8" key="1">
    <citation type="journal article" date="2014" name="Front. Microbiol.">
        <title>High frequency of phylogenetically diverse reductive dehalogenase-homologous genes in deep subseafloor sedimentary metagenomes.</title>
        <authorList>
            <person name="Kawai M."/>
            <person name="Futagami T."/>
            <person name="Toyoda A."/>
            <person name="Takaki Y."/>
            <person name="Nishi S."/>
            <person name="Hori S."/>
            <person name="Arai W."/>
            <person name="Tsubouchi T."/>
            <person name="Morono Y."/>
            <person name="Uchiyama I."/>
            <person name="Ito T."/>
            <person name="Fujiyama A."/>
            <person name="Inagaki F."/>
            <person name="Takami H."/>
        </authorList>
    </citation>
    <scope>NUCLEOTIDE SEQUENCE</scope>
    <source>
        <strain evidence="8">Expedition CK06-06</strain>
    </source>
</reference>
<sequence>VREMDILAIQAYQTGMLLIIIASIIVEFLFITNTLSMNIKDRSKEFGTLKAIGSSNLQIIIFLSLEFIIYAGIASFLGIVLGLVFSGVSVFILNFSFSRLRINALTIKFTTLLASYLTGIIITLMAGLYPIIKALTLPVIQTMHWAVSRKKGKIPFWPISMVIGIVMILLGMITRDSVGSGGFLEFQLLSWNFFVVGTIFLGLLFLEIGFLHFLPHIGGLMIWYRSMPRTIATRNIRRESQKSTITVMVTGLALSFILIMGITATALIEYVPDYYNDKFGRIGI</sequence>
<protein>
    <recommendedName>
        <fullName evidence="7">ABC3 transporter permease C-terminal domain-containing protein</fullName>
    </recommendedName>
</protein>
<feature type="transmembrane region" description="Helical" evidence="6">
    <location>
        <begin position="60"/>
        <end position="93"/>
    </location>
</feature>
<dbReference type="GO" id="GO:0005886">
    <property type="term" value="C:plasma membrane"/>
    <property type="evidence" value="ECO:0007669"/>
    <property type="project" value="UniProtKB-SubCell"/>
</dbReference>
<feature type="non-terminal residue" evidence="8">
    <location>
        <position position="284"/>
    </location>
</feature>
<feature type="domain" description="ABC3 transporter permease C-terminal" evidence="7">
    <location>
        <begin position="18"/>
        <end position="138"/>
    </location>
</feature>
<evidence type="ECO:0000256" key="5">
    <source>
        <dbReference type="ARBA" id="ARBA00023136"/>
    </source>
</evidence>
<organism evidence="8">
    <name type="scientific">marine sediment metagenome</name>
    <dbReference type="NCBI Taxonomy" id="412755"/>
    <lineage>
        <taxon>unclassified sequences</taxon>
        <taxon>metagenomes</taxon>
        <taxon>ecological metagenomes</taxon>
    </lineage>
</organism>
<feature type="transmembrane region" description="Helical" evidence="6">
    <location>
        <begin position="113"/>
        <end position="135"/>
    </location>
</feature>
<dbReference type="PANTHER" id="PTHR30287:SF1">
    <property type="entry name" value="INNER MEMBRANE PROTEIN"/>
    <property type="match status" value="1"/>
</dbReference>
<dbReference type="AlphaFoldDB" id="X1VAB3"/>
<dbReference type="Pfam" id="PF02687">
    <property type="entry name" value="FtsX"/>
    <property type="match status" value="1"/>
</dbReference>
<name>X1VAB3_9ZZZZ</name>
<accession>X1VAB3</accession>